<dbReference type="GO" id="GO:0005737">
    <property type="term" value="C:cytoplasm"/>
    <property type="evidence" value="ECO:0007669"/>
    <property type="project" value="TreeGrafter"/>
</dbReference>
<dbReference type="InterPro" id="IPR052802">
    <property type="entry name" value="KNTC1"/>
</dbReference>
<dbReference type="Pfam" id="PF24515">
    <property type="entry name" value="ARM_KNTC1_3rd"/>
    <property type="match status" value="1"/>
</dbReference>
<evidence type="ECO:0000259" key="5">
    <source>
        <dbReference type="Pfam" id="PF24516"/>
    </source>
</evidence>
<feature type="region of interest" description="Disordered" evidence="1">
    <location>
        <begin position="1007"/>
        <end position="1036"/>
    </location>
</feature>
<feature type="domain" description="KNTC1 first ARM-repeats" evidence="6">
    <location>
        <begin position="402"/>
        <end position="633"/>
    </location>
</feature>
<dbReference type="GO" id="GO:0007094">
    <property type="term" value="P:mitotic spindle assembly checkpoint signaling"/>
    <property type="evidence" value="ECO:0007669"/>
    <property type="project" value="TreeGrafter"/>
</dbReference>
<feature type="domain" description="KNTC1 second ARM-repeats" evidence="5">
    <location>
        <begin position="732"/>
        <end position="894"/>
    </location>
</feature>
<dbReference type="InterPro" id="IPR019527">
    <property type="entry name" value="RZZ-complex_KNTC1/ROD_C"/>
</dbReference>
<feature type="domain" description="KNTC1 N-terminal" evidence="3">
    <location>
        <begin position="21"/>
        <end position="393"/>
    </location>
</feature>
<evidence type="ECO:0000256" key="1">
    <source>
        <dbReference type="SAM" id="MobiDB-lite"/>
    </source>
</evidence>
<reference evidence="7 8" key="1">
    <citation type="submission" date="2020-04" db="EMBL/GenBank/DDBJ databases">
        <title>Chromosome-level genome assembly of a cyprinid fish Onychostoma macrolepis by integration of Nanopore Sequencing, Bionano and Hi-C technology.</title>
        <authorList>
            <person name="Wang D."/>
        </authorList>
    </citation>
    <scope>NUCLEOTIDE SEQUENCE [LARGE SCALE GENOMIC DNA]</scope>
    <source>
        <strain evidence="7">SWU-2019</strain>
        <tissue evidence="7">Muscle</tissue>
    </source>
</reference>
<dbReference type="GO" id="GO:0031267">
    <property type="term" value="F:small GTPase binding"/>
    <property type="evidence" value="ECO:0007669"/>
    <property type="project" value="TreeGrafter"/>
</dbReference>
<dbReference type="Pfam" id="PF24506">
    <property type="entry name" value="KNTC1_N"/>
    <property type="match status" value="1"/>
</dbReference>
<evidence type="ECO:0008006" key="9">
    <source>
        <dbReference type="Google" id="ProtNLM"/>
    </source>
</evidence>
<gene>
    <name evidence="7" type="ORF">G5714_006203</name>
</gene>
<dbReference type="InterPro" id="IPR055404">
    <property type="entry name" value="ARM_KNTC1_2nd"/>
</dbReference>
<evidence type="ECO:0000259" key="2">
    <source>
        <dbReference type="Pfam" id="PF10493"/>
    </source>
</evidence>
<dbReference type="GO" id="GO:0000070">
    <property type="term" value="P:mitotic sister chromatid segregation"/>
    <property type="evidence" value="ECO:0007669"/>
    <property type="project" value="TreeGrafter"/>
</dbReference>
<comment type="caution">
    <text evidence="7">The sequence shown here is derived from an EMBL/GenBank/DDBJ whole genome shotgun (WGS) entry which is preliminary data.</text>
</comment>
<sequence>MWNHVELLLNEDTNTVRLYSDVEQESGNALYQVDTLVKLSSSEKVLSNPKVYAFSTPNCCIVVADTAVVLFDPGFQTVLNHFYFDTVVDAVTTCPQGQFLLVGERSGSLHIIYVPLKKTVLTQTMHKQTPPDGDETTFKRLILHETPGSKGVYDLFFIINDGFLHASNVALGKIQRAIENMDLMALNKIQDDILINFCSTKAIHEDGCKSAGLVCFGSTIHLLIGAVGANVLSLWTMGPGQKSLSLTKRLDSAIMSEVKKIQVVDNLMYVLNREGMLNLLDIHSFVLLCCWPDQYIVDFLLISDGNSSSITQQDDNSMKIMSLVEEKGHARKLVVQSLPSMEVFYSLEVSSESWLIQKGISMDTIYLLEGILANTNSSPEDPVSTVVIRCFTEALPENRLNKLLYKHKFEDAEKFAKAFGLDVELVYKVKLNVVLEKLISESGSDQTLEWPKLIEEAKTNLMKIMDEQFVVQYCLTASWPTLSIAEEMLNYTLNRFPCCQIQTALAKLATFANVYGPGNFKGTAWIEFLNSTDYLKDILALLKEGNLSGSQYLWLRHEGEFAREFDESCLHALLGSISSDIASQDLSLWFKGAVVPFVWRVFPKGQKILARWLEQRARNLELTEKSDWPHNGLVLAELGLPCLWRSMGLAEICGSEEVQNLRSLVDNLRQLCDLYSKYSCHLSLSDYERGSTRSMAFLMLDKVQAPELIPAVIKSSIEPYALENGLDLDQTLLHYIKDLLDCCSSQITSLFTEWEAKAVAVLHCMTDTNKVMDAVIEIMYKAVVPWSDTIEKLVQQHLEKEHPKQELLREGYRLMEIKKLLRCYGIRSLALSNTRDIMMLVRNILKQDLPTSLDDSLKLIEAYKLNPAEIHHLHCIHLIQHNKREKCIELLKNLPHSEAEFVIERMVCWARLELQDKRHISEEQKKLQMLISQIMVEALKYLQSIQTDDAFKKTEYENNLKMFTAIAHLQEDFDIFLTPEEYDDPVVRHKFNQQLITAYENAQAWRRSGKQHPDKLSSSHLNGNAAVANDPDGKTKTLSTEAGLHRLARQLQKTEQELWADLALRALDAGDVEKALQILSELYKHHSNCSTGQVLFSTAQRISQMLEENVPMVLPEKVNLPAVIHGLACQAITVCHSDLLLDCLELCKSTRSAADVYRQCQIEDFGFFAKESVLSGEEDAYIESHFHDVFNEDCIVLDPVSVLPLQYKITRNLLPLSESKLYPFDCSCLSYCALKEGTDWVGPLLNPLATMLQMLQECSQLELALRLLMESYGSILMHFVSNNMDISLSRRFQSNHRMARDKQTLDGIEKTVLSSVTVVVVSLLQKVLNWRVVDSDLAIGLCTILPKAAVVDILWKMITSAWQNYEKIKVVAMVGAHLSFLYKDEEERGKFLSVITDAEWGIQLSKLGVSIQSVFRQCTETKRNLIPTLVKNKNITPDIILHYCSTFGLDSGSAINLYITTLLLQEDRLYEIEIEEGDAKGILQGEELLLGKDDMLESALQIVPRLGSTKDLVISLNTALTKLNPYNYEWIERVLRTIQMADETTTLLPLGQMVGLLQHLKSHRRISPPTDLESSYLLENGLEPTALANTRLPFHLFFQTNHAFWKIVSPELSEDTLPTLLLICKLMKVNPDKLYVLAVNHVFKKSLLPLLTDQSKKIQNLTPSKELSSVTQSIFNHALCIQNLELAAATVHKIAQDLPAGAQKTDFLKFSLELVHKLLQSDSLEENLQTRGEALISKLQLQYQRSATENALISSQLSSPELLKLTGLPGRLIVALFEHSSVLDRMKNPAGLTYPDIHSVAKDIASINGVDLLKIRNILLEKWLCQTGQSNGKDINHQADINDDPDLMRVVYLLQMHPMDISARLLSPILTAQTWPLGGSGLRLTFEHRSRALLCLTHLADPATLEALSNQPSSKIKYYLKCYMYLAQMEALNIPYTLEMFISSPKEGMIKGLWKNHSNEPQAVRLVAELCLEYEVYDMQLWNSVLQKLMSFNMTSYLQKVLEALIAVSHLLEGQSLSRIWRSVIQAPFLTASLPLSPQQHDMSILFTLDLVAIAKRFSQFSLQAFSLGTLLLIPCAKKKEPQIQNFLLSCNSTLILDQVEENMTTGELAGIPSQIRDTVFTFLCRNGKSQILMKTKHFTYLKRHLISKGHSETVQELLKCLVGQNGEEAAISFAHEYLKYRELKGGQTAPLSNTFSDPVREFLEKALEPRGTQTLA</sequence>
<feature type="domain" description="RZZ complex subunit KNTC1/ROD C-terminal" evidence="2">
    <location>
        <begin position="1585"/>
        <end position="2120"/>
    </location>
</feature>
<organism evidence="7 8">
    <name type="scientific">Onychostoma macrolepis</name>
    <dbReference type="NCBI Taxonomy" id="369639"/>
    <lineage>
        <taxon>Eukaryota</taxon>
        <taxon>Metazoa</taxon>
        <taxon>Chordata</taxon>
        <taxon>Craniata</taxon>
        <taxon>Vertebrata</taxon>
        <taxon>Euteleostomi</taxon>
        <taxon>Actinopterygii</taxon>
        <taxon>Neopterygii</taxon>
        <taxon>Teleostei</taxon>
        <taxon>Ostariophysi</taxon>
        <taxon>Cypriniformes</taxon>
        <taxon>Cyprinidae</taxon>
        <taxon>Acrossocheilinae</taxon>
        <taxon>Onychostoma</taxon>
    </lineage>
</organism>
<dbReference type="InterPro" id="IPR055402">
    <property type="entry name" value="KNTC1_N"/>
</dbReference>
<dbReference type="InterPro" id="IPR055405">
    <property type="entry name" value="ARM_KNTC1_3rd"/>
</dbReference>
<dbReference type="PANTHER" id="PTHR15688">
    <property type="entry name" value="KINETOCHORE-ASSOCIATED PROTEIN 1"/>
    <property type="match status" value="1"/>
</dbReference>
<evidence type="ECO:0000259" key="6">
    <source>
        <dbReference type="Pfam" id="PF24520"/>
    </source>
</evidence>
<dbReference type="EMBL" id="JAAMOB010000005">
    <property type="protein sequence ID" value="KAF4113658.1"/>
    <property type="molecule type" value="Genomic_DNA"/>
</dbReference>
<dbReference type="Proteomes" id="UP000579812">
    <property type="component" value="Unassembled WGS sequence"/>
</dbReference>
<dbReference type="PANTHER" id="PTHR15688:SF1">
    <property type="entry name" value="KINETOCHORE-ASSOCIATED PROTEIN 1"/>
    <property type="match status" value="1"/>
</dbReference>
<dbReference type="GO" id="GO:1990423">
    <property type="term" value="C:RZZ complex"/>
    <property type="evidence" value="ECO:0007669"/>
    <property type="project" value="TreeGrafter"/>
</dbReference>
<dbReference type="Pfam" id="PF24520">
    <property type="entry name" value="ARM_KNTC1_1st"/>
    <property type="match status" value="1"/>
</dbReference>
<dbReference type="GO" id="GO:0005828">
    <property type="term" value="C:kinetochore microtubule"/>
    <property type="evidence" value="ECO:0007669"/>
    <property type="project" value="TreeGrafter"/>
</dbReference>
<accession>A0A7J6D376</accession>
<keyword evidence="8" id="KW-1185">Reference proteome</keyword>
<dbReference type="Pfam" id="PF24516">
    <property type="entry name" value="ARM_KNTC1_2nd"/>
    <property type="match status" value="1"/>
</dbReference>
<evidence type="ECO:0000313" key="8">
    <source>
        <dbReference type="Proteomes" id="UP000579812"/>
    </source>
</evidence>
<feature type="domain" description="KNTC1 third ARM-repeats" evidence="4">
    <location>
        <begin position="1319"/>
        <end position="1535"/>
    </location>
</feature>
<dbReference type="GO" id="GO:1903394">
    <property type="term" value="P:protein localization to kinetochore involved in kinetochore assembly"/>
    <property type="evidence" value="ECO:0007669"/>
    <property type="project" value="TreeGrafter"/>
</dbReference>
<dbReference type="InterPro" id="IPR036322">
    <property type="entry name" value="WD40_repeat_dom_sf"/>
</dbReference>
<protein>
    <recommendedName>
        <fullName evidence="9">Kinetochore-associated protein 1</fullName>
    </recommendedName>
</protein>
<evidence type="ECO:0000259" key="4">
    <source>
        <dbReference type="Pfam" id="PF24515"/>
    </source>
</evidence>
<dbReference type="SUPFAM" id="SSF50978">
    <property type="entry name" value="WD40 repeat-like"/>
    <property type="match status" value="1"/>
</dbReference>
<dbReference type="InterPro" id="IPR055403">
    <property type="entry name" value="ARM_KNTC1_1st"/>
</dbReference>
<evidence type="ECO:0000313" key="7">
    <source>
        <dbReference type="EMBL" id="KAF4113658.1"/>
    </source>
</evidence>
<proteinExistence type="predicted"/>
<name>A0A7J6D376_9TELE</name>
<dbReference type="Pfam" id="PF10493">
    <property type="entry name" value="Rod_C"/>
    <property type="match status" value="1"/>
</dbReference>
<evidence type="ECO:0000259" key="3">
    <source>
        <dbReference type="Pfam" id="PF24506"/>
    </source>
</evidence>